<sequence>MSSAPHDSAEWTSLQGQYLAFIYAYTTIHNQAPAERDMQQFFQVTPPSVHNMLKLLEHHGFIRRQPGVARSIQLLVPSEKLPILRRHK</sequence>
<dbReference type="InterPro" id="IPR036388">
    <property type="entry name" value="WH-like_DNA-bd_sf"/>
</dbReference>
<protein>
    <submittedName>
        <fullName evidence="2">LexA DNA binding domain-containing protein</fullName>
    </submittedName>
</protein>
<evidence type="ECO:0000313" key="2">
    <source>
        <dbReference type="EMBL" id="SMP81065.1"/>
    </source>
</evidence>
<dbReference type="SUPFAM" id="SSF46785">
    <property type="entry name" value="Winged helix' DNA-binding domain"/>
    <property type="match status" value="1"/>
</dbReference>
<organism evidence="2 3">
    <name type="scientific">Noviherbaspirillum suwonense</name>
    <dbReference type="NCBI Taxonomy" id="1224511"/>
    <lineage>
        <taxon>Bacteria</taxon>
        <taxon>Pseudomonadati</taxon>
        <taxon>Pseudomonadota</taxon>
        <taxon>Betaproteobacteria</taxon>
        <taxon>Burkholderiales</taxon>
        <taxon>Oxalobacteraceae</taxon>
        <taxon>Noviherbaspirillum</taxon>
    </lineage>
</organism>
<dbReference type="InterPro" id="IPR036390">
    <property type="entry name" value="WH_DNA-bd_sf"/>
</dbReference>
<name>A0ABY1QVB6_9BURK</name>
<evidence type="ECO:0000313" key="3">
    <source>
        <dbReference type="Proteomes" id="UP001158049"/>
    </source>
</evidence>
<dbReference type="Proteomes" id="UP001158049">
    <property type="component" value="Unassembled WGS sequence"/>
</dbReference>
<comment type="caution">
    <text evidence="2">The sequence shown here is derived from an EMBL/GenBank/DDBJ whole genome shotgun (WGS) entry which is preliminary data.</text>
</comment>
<reference evidence="2 3" key="1">
    <citation type="submission" date="2017-05" db="EMBL/GenBank/DDBJ databases">
        <authorList>
            <person name="Varghese N."/>
            <person name="Submissions S."/>
        </authorList>
    </citation>
    <scope>NUCLEOTIDE SEQUENCE [LARGE SCALE GENOMIC DNA]</scope>
    <source>
        <strain evidence="2 3">DSM 26001</strain>
    </source>
</reference>
<keyword evidence="3" id="KW-1185">Reference proteome</keyword>
<feature type="domain" description="LexA repressor DNA-binding" evidence="1">
    <location>
        <begin position="12"/>
        <end position="70"/>
    </location>
</feature>
<accession>A0ABY1QVB6</accession>
<gene>
    <name evidence="2" type="ORF">SAMN06295970_14116</name>
</gene>
<dbReference type="Gene3D" id="1.10.10.10">
    <property type="entry name" value="Winged helix-like DNA-binding domain superfamily/Winged helix DNA-binding domain"/>
    <property type="match status" value="1"/>
</dbReference>
<evidence type="ECO:0000259" key="1">
    <source>
        <dbReference type="Pfam" id="PF01726"/>
    </source>
</evidence>
<proteinExistence type="predicted"/>
<dbReference type="EMBL" id="FXUL01000041">
    <property type="protein sequence ID" value="SMP81065.1"/>
    <property type="molecule type" value="Genomic_DNA"/>
</dbReference>
<dbReference type="InterPro" id="IPR006199">
    <property type="entry name" value="LexA_DNA-bd_dom"/>
</dbReference>
<dbReference type="Pfam" id="PF01726">
    <property type="entry name" value="LexA_DNA_bind"/>
    <property type="match status" value="1"/>
</dbReference>